<protein>
    <submittedName>
        <fullName evidence="2">Uncharacterized protein</fullName>
    </submittedName>
</protein>
<organism evidence="2 3">
    <name type="scientific">Cellulosimicrobium cellulans F16</name>
    <dbReference type="NCBI Taxonomy" id="1350482"/>
    <lineage>
        <taxon>Bacteria</taxon>
        <taxon>Bacillati</taxon>
        <taxon>Actinomycetota</taxon>
        <taxon>Actinomycetes</taxon>
        <taxon>Micrococcales</taxon>
        <taxon>Promicromonosporaceae</taxon>
        <taxon>Cellulosimicrobium</taxon>
    </lineage>
</organism>
<feature type="region of interest" description="Disordered" evidence="1">
    <location>
        <begin position="33"/>
        <end position="54"/>
    </location>
</feature>
<reference evidence="2 3" key="1">
    <citation type="journal article" date="2015" name="Sci. Rep.">
        <title>Functional and structural properties of a novel cellulosome-like multienzyme complex: efficient glycoside hydrolysis of water-insoluble 7-xylosyl-10-deacetylpaclitaxel.</title>
        <authorList>
            <person name="Dou T.Y."/>
            <person name="Luan H.W."/>
            <person name="Ge G.B."/>
            <person name="Dong M.M."/>
            <person name="Zou H.F."/>
            <person name="He Y.Q."/>
            <person name="Cui P."/>
            <person name="Wang J.Y."/>
            <person name="Hao D.C."/>
            <person name="Yang S.L."/>
            <person name="Yang L."/>
        </authorList>
    </citation>
    <scope>NUCLEOTIDE SEQUENCE [LARGE SCALE GENOMIC DNA]</scope>
    <source>
        <strain evidence="2 3">F16</strain>
    </source>
</reference>
<dbReference type="AlphaFoldDB" id="A0A0M0F505"/>
<dbReference type="EMBL" id="ATNL01000011">
    <property type="protein sequence ID" value="KON72573.1"/>
    <property type="molecule type" value="Genomic_DNA"/>
</dbReference>
<keyword evidence="3" id="KW-1185">Reference proteome</keyword>
<proteinExistence type="predicted"/>
<comment type="caution">
    <text evidence="2">The sequence shown here is derived from an EMBL/GenBank/DDBJ whole genome shotgun (WGS) entry which is preliminary data.</text>
</comment>
<dbReference type="Proteomes" id="UP000037387">
    <property type="component" value="Unassembled WGS sequence"/>
</dbReference>
<accession>A0A0M0F505</accession>
<evidence type="ECO:0000313" key="3">
    <source>
        <dbReference type="Proteomes" id="UP000037387"/>
    </source>
</evidence>
<sequence length="54" mass="5934">MADRPCTHGWPACGRTPTRRYMNAHLCAEHAPRVPRPPVGTTAAELRATPRRAA</sequence>
<gene>
    <name evidence="2" type="ORF">M768_13780</name>
</gene>
<evidence type="ECO:0000313" key="2">
    <source>
        <dbReference type="EMBL" id="KON72573.1"/>
    </source>
</evidence>
<dbReference type="RefSeq" id="WP_186008877.1">
    <property type="nucleotide sequence ID" value="NZ_KQ435292.1"/>
</dbReference>
<evidence type="ECO:0000256" key="1">
    <source>
        <dbReference type="SAM" id="MobiDB-lite"/>
    </source>
</evidence>
<name>A0A0M0F505_CELCE</name>
<dbReference type="PATRIC" id="fig|1350482.3.peg.3095"/>